<dbReference type="EMBL" id="PFAQ01000037">
    <property type="protein sequence ID" value="PIT94764.1"/>
    <property type="molecule type" value="Genomic_DNA"/>
</dbReference>
<dbReference type="Proteomes" id="UP000228900">
    <property type="component" value="Unassembled WGS sequence"/>
</dbReference>
<comment type="caution">
    <text evidence="1">The sequence shown here is derived from an EMBL/GenBank/DDBJ whole genome shotgun (WGS) entry which is preliminary data.</text>
</comment>
<evidence type="ECO:0000313" key="2">
    <source>
        <dbReference type="Proteomes" id="UP000228900"/>
    </source>
</evidence>
<gene>
    <name evidence="1" type="ORF">COT98_02285</name>
</gene>
<organism evidence="1 2">
    <name type="scientific">Candidatus Falkowbacteria bacterium CG10_big_fil_rev_8_21_14_0_10_39_9</name>
    <dbReference type="NCBI Taxonomy" id="1974566"/>
    <lineage>
        <taxon>Bacteria</taxon>
        <taxon>Candidatus Falkowiibacteriota</taxon>
    </lineage>
</organism>
<protein>
    <submittedName>
        <fullName evidence="1">Uncharacterized protein</fullName>
    </submittedName>
</protein>
<sequence>MKTKILLLLYVAIILMTACEKKIITKTGDDPIPSKWKYSPAMRMYNGDGVYQYGSGLSAVYEYKGSFTLNCFESDPGNGPFYMASVYDKDGISGTKDDVIYTDNTGSYFWYFNNILTPATITDHTGFDFYIQNGRFNFSLRTMDVSSSGCSIKYMPAVYANGKMIWMHLPSATIGNDITYDLFKSGKVTNLN</sequence>
<name>A0A2M6WPW1_9BACT</name>
<dbReference type="PROSITE" id="PS51257">
    <property type="entry name" value="PROKAR_LIPOPROTEIN"/>
    <property type="match status" value="1"/>
</dbReference>
<proteinExistence type="predicted"/>
<dbReference type="AlphaFoldDB" id="A0A2M6WPW1"/>
<evidence type="ECO:0000313" key="1">
    <source>
        <dbReference type="EMBL" id="PIT94764.1"/>
    </source>
</evidence>
<reference evidence="2" key="1">
    <citation type="submission" date="2017-09" db="EMBL/GenBank/DDBJ databases">
        <title>Depth-based differentiation of microbial function through sediment-hosted aquifers and enrichment of novel symbionts in the deep terrestrial subsurface.</title>
        <authorList>
            <person name="Probst A.J."/>
            <person name="Ladd B."/>
            <person name="Jarett J.K."/>
            <person name="Geller-Mcgrath D.E."/>
            <person name="Sieber C.M.K."/>
            <person name="Emerson J.B."/>
            <person name="Anantharaman K."/>
            <person name="Thomas B.C."/>
            <person name="Malmstrom R."/>
            <person name="Stieglmeier M."/>
            <person name="Klingl A."/>
            <person name="Woyke T."/>
            <person name="Ryan C.M."/>
            <person name="Banfield J.F."/>
        </authorList>
    </citation>
    <scope>NUCLEOTIDE SEQUENCE [LARGE SCALE GENOMIC DNA]</scope>
</reference>
<accession>A0A2M6WPW1</accession>